<dbReference type="STRING" id="349102.Rsph17025_1743"/>
<sequence length="157" mass="17851">MSARHRGRVTSEAELRRLWADPSLSITEIGRRLGITYQAVQQRAALRGLGPRPVAHNAWARWAPPSDFAEMWRAGVSLRDMEEAFGVTHNTITKAARQMKLGRRQICRWTALPLAEFRLRQRLAAAAAETRAAMDLREMVDRPYHGKKGLQPDRRVA</sequence>
<gene>
    <name evidence="1" type="ordered locus">Rsph17025_1743</name>
</gene>
<evidence type="ECO:0000313" key="1">
    <source>
        <dbReference type="EMBL" id="ABP70636.1"/>
    </source>
</evidence>
<dbReference type="EMBL" id="CP000661">
    <property type="protein sequence ID" value="ABP70636.1"/>
    <property type="molecule type" value="Genomic_DNA"/>
</dbReference>
<name>A4WTC2_CERS5</name>
<dbReference type="AlphaFoldDB" id="A4WTC2"/>
<proteinExistence type="predicted"/>
<dbReference type="BioCyc" id="RSPH349102:G1G8M-1797-MONOMER"/>
<evidence type="ECO:0008006" key="2">
    <source>
        <dbReference type="Google" id="ProtNLM"/>
    </source>
</evidence>
<protein>
    <recommendedName>
        <fullName evidence="2">Winged helix-turn-helix domain-containing protein</fullName>
    </recommendedName>
</protein>
<accession>A4WTC2</accession>
<dbReference type="HOGENOM" id="CLU_1676504_0_0_5"/>
<reference evidence="1" key="1">
    <citation type="submission" date="2007-04" db="EMBL/GenBank/DDBJ databases">
        <title>Complete sequence of chromosome of Rhodobacter sphaeroides ATCC 17025.</title>
        <authorList>
            <consortium name="US DOE Joint Genome Institute"/>
            <person name="Copeland A."/>
            <person name="Lucas S."/>
            <person name="Lapidus A."/>
            <person name="Barry K."/>
            <person name="Detter J.C."/>
            <person name="Glavina del Rio T."/>
            <person name="Hammon N."/>
            <person name="Israni S."/>
            <person name="Dalin E."/>
            <person name="Tice H."/>
            <person name="Pitluck S."/>
            <person name="Chertkov O."/>
            <person name="Brettin T."/>
            <person name="Bruce D."/>
            <person name="Han C."/>
            <person name="Schmutz J."/>
            <person name="Larimer F."/>
            <person name="Land M."/>
            <person name="Hauser L."/>
            <person name="Kyrpides N."/>
            <person name="Kim E."/>
            <person name="Richardson P."/>
            <person name="Mackenzie C."/>
            <person name="Choudhary M."/>
            <person name="Donohue T.J."/>
            <person name="Kaplan S."/>
        </authorList>
    </citation>
    <scope>NUCLEOTIDE SEQUENCE [LARGE SCALE GENOMIC DNA]</scope>
    <source>
        <strain evidence="1">ATCC 17025</strain>
    </source>
</reference>
<dbReference type="KEGG" id="rsq:Rsph17025_1743"/>
<dbReference type="eggNOG" id="ENOG502ZXK5">
    <property type="taxonomic scope" value="Bacteria"/>
</dbReference>
<organism evidence="1">
    <name type="scientific">Cereibacter sphaeroides (strain ATCC 17025 / ATH 2.4.3)</name>
    <name type="common">Rhodobacter sphaeroides</name>
    <dbReference type="NCBI Taxonomy" id="349102"/>
    <lineage>
        <taxon>Bacteria</taxon>
        <taxon>Pseudomonadati</taxon>
        <taxon>Pseudomonadota</taxon>
        <taxon>Alphaproteobacteria</taxon>
        <taxon>Rhodobacterales</taxon>
        <taxon>Paracoccaceae</taxon>
        <taxon>Cereibacter</taxon>
    </lineage>
</organism>